<organism evidence="3">
    <name type="scientific">marine metagenome</name>
    <dbReference type="NCBI Taxonomy" id="408172"/>
    <lineage>
        <taxon>unclassified sequences</taxon>
        <taxon>metagenomes</taxon>
        <taxon>ecological metagenomes</taxon>
    </lineage>
</organism>
<accession>A0A382SBE9</accession>
<name>A0A382SBE9_9ZZZZ</name>
<dbReference type="NCBIfam" id="TIGR00049">
    <property type="entry name" value="iron-sulfur cluster assembly accessory protein"/>
    <property type="match status" value="1"/>
</dbReference>
<dbReference type="GO" id="GO:0016226">
    <property type="term" value="P:iron-sulfur cluster assembly"/>
    <property type="evidence" value="ECO:0007669"/>
    <property type="project" value="InterPro"/>
</dbReference>
<dbReference type="Pfam" id="PF08984">
    <property type="entry name" value="DUF1858"/>
    <property type="match status" value="1"/>
</dbReference>
<dbReference type="EMBL" id="UINC01127386">
    <property type="protein sequence ID" value="SVD06468.1"/>
    <property type="molecule type" value="Genomic_DNA"/>
</dbReference>
<dbReference type="PANTHER" id="PTHR43011">
    <property type="entry name" value="IRON-SULFUR CLUSTER ASSEMBLY 2 HOMOLOG, MITOCHONDRIAL"/>
    <property type="match status" value="1"/>
</dbReference>
<dbReference type="GO" id="GO:0005506">
    <property type="term" value="F:iron ion binding"/>
    <property type="evidence" value="ECO:0007669"/>
    <property type="project" value="TreeGrafter"/>
</dbReference>
<dbReference type="Gene3D" id="2.60.300.12">
    <property type="entry name" value="HesB-like domain"/>
    <property type="match status" value="1"/>
</dbReference>
<dbReference type="GO" id="GO:0051537">
    <property type="term" value="F:2 iron, 2 sulfur cluster binding"/>
    <property type="evidence" value="ECO:0007669"/>
    <property type="project" value="TreeGrafter"/>
</dbReference>
<dbReference type="InterPro" id="IPR016092">
    <property type="entry name" value="ATAP"/>
</dbReference>
<feature type="domain" description="DUF1858" evidence="2">
    <location>
        <begin position="1"/>
        <end position="49"/>
    </location>
</feature>
<dbReference type="InterPro" id="IPR038062">
    <property type="entry name" value="ScdA-like_N_sf"/>
</dbReference>
<dbReference type="Gene3D" id="1.10.3910.10">
    <property type="entry name" value="SP0561-like"/>
    <property type="match status" value="1"/>
</dbReference>
<feature type="domain" description="Core" evidence="1">
    <location>
        <begin position="70"/>
        <end position="166"/>
    </location>
</feature>
<dbReference type="SUPFAM" id="SSF89360">
    <property type="entry name" value="HesB-like domain"/>
    <property type="match status" value="1"/>
</dbReference>
<dbReference type="InterPro" id="IPR015077">
    <property type="entry name" value="DUF1858"/>
</dbReference>
<gene>
    <name evidence="3" type="ORF">METZ01_LOCUS359322</name>
</gene>
<evidence type="ECO:0000259" key="2">
    <source>
        <dbReference type="Pfam" id="PF08984"/>
    </source>
</evidence>
<proteinExistence type="predicted"/>
<dbReference type="InterPro" id="IPR035903">
    <property type="entry name" value="HesB-like_dom_sf"/>
</dbReference>
<dbReference type="AlphaFoldDB" id="A0A382SBE9"/>
<evidence type="ECO:0008006" key="4">
    <source>
        <dbReference type="Google" id="ProtNLM"/>
    </source>
</evidence>
<evidence type="ECO:0000259" key="1">
    <source>
        <dbReference type="Pfam" id="PF01521"/>
    </source>
</evidence>
<dbReference type="PROSITE" id="PS01152">
    <property type="entry name" value="HESB"/>
    <property type="match status" value="1"/>
</dbReference>
<reference evidence="3" key="1">
    <citation type="submission" date="2018-05" db="EMBL/GenBank/DDBJ databases">
        <authorList>
            <person name="Lanie J.A."/>
            <person name="Ng W.-L."/>
            <person name="Kazmierczak K.M."/>
            <person name="Andrzejewski T.M."/>
            <person name="Davidsen T.M."/>
            <person name="Wayne K.J."/>
            <person name="Tettelin H."/>
            <person name="Glass J.I."/>
            <person name="Rusch D."/>
            <person name="Podicherti R."/>
            <person name="Tsui H.-C.T."/>
            <person name="Winkler M.E."/>
        </authorList>
    </citation>
    <scope>NUCLEOTIDE SEQUENCE</scope>
</reference>
<dbReference type="InterPro" id="IPR023883">
    <property type="entry name" value="CHP03980_redox-disulphide"/>
</dbReference>
<dbReference type="InterPro" id="IPR017870">
    <property type="entry name" value="FeS_cluster_insertion_CS"/>
</dbReference>
<protein>
    <recommendedName>
        <fullName evidence="4">FeS cluster biogenesis domain-containing protein</fullName>
    </recommendedName>
</protein>
<dbReference type="InterPro" id="IPR000361">
    <property type="entry name" value="ATAP_core_dom"/>
</dbReference>
<dbReference type="GO" id="GO:0051539">
    <property type="term" value="F:4 iron, 4 sulfur cluster binding"/>
    <property type="evidence" value="ECO:0007669"/>
    <property type="project" value="TreeGrafter"/>
</dbReference>
<evidence type="ECO:0000313" key="3">
    <source>
        <dbReference type="EMBL" id="SVD06468.1"/>
    </source>
</evidence>
<dbReference type="Pfam" id="PF01521">
    <property type="entry name" value="Fe-S_biosyn"/>
    <property type="match status" value="1"/>
</dbReference>
<dbReference type="NCBIfam" id="TIGR03980">
    <property type="entry name" value="prismane_assoc"/>
    <property type="match status" value="1"/>
</dbReference>
<sequence length="169" mass="18602">MTIGDIIKNHPESIEVMLSYGLHCVGCSVQYWETLEGGCKGHGFSEEKIDQLVAEINAALTNEKGEFIATDNASQKLKEMAEKENKDAVLRIQVIAGGCAGFEYKLDFDKMKETDKIIESNGVKFVMDSESNKLLKGSKIEYLDTLNESGFRISNPNSEESCGCGKSFA</sequence>
<dbReference type="PANTHER" id="PTHR43011:SF1">
    <property type="entry name" value="IRON-SULFUR CLUSTER ASSEMBLY 2 HOMOLOG, MITOCHONDRIAL"/>
    <property type="match status" value="1"/>
</dbReference>
<dbReference type="SUPFAM" id="SSF140683">
    <property type="entry name" value="SP0561-like"/>
    <property type="match status" value="1"/>
</dbReference>